<comment type="caution">
    <text evidence="1">The sequence shown here is derived from an EMBL/GenBank/DDBJ whole genome shotgun (WGS) entry which is preliminary data.</text>
</comment>
<dbReference type="Pfam" id="PF19420">
    <property type="entry name" value="DDAH_eukar"/>
    <property type="match status" value="1"/>
</dbReference>
<gene>
    <name evidence="1" type="ORF">BC781_102172</name>
</gene>
<dbReference type="Proteomes" id="UP000245535">
    <property type="component" value="Unassembled WGS sequence"/>
</dbReference>
<accession>A0A315ZCS6</accession>
<dbReference type="OrthoDB" id="9788268at2"/>
<evidence type="ECO:0008006" key="3">
    <source>
        <dbReference type="Google" id="ProtNLM"/>
    </source>
</evidence>
<name>A0A315ZCS6_SEDFL</name>
<evidence type="ECO:0000313" key="2">
    <source>
        <dbReference type="Proteomes" id="UP000245535"/>
    </source>
</evidence>
<keyword evidence="2" id="KW-1185">Reference proteome</keyword>
<dbReference type="SUPFAM" id="SSF55909">
    <property type="entry name" value="Pentein"/>
    <property type="match status" value="1"/>
</dbReference>
<dbReference type="AlphaFoldDB" id="A0A315ZCS6"/>
<dbReference type="PANTHER" id="PTHR43224:SF1">
    <property type="entry name" value="AMIDINOTRANSFERASE"/>
    <property type="match status" value="1"/>
</dbReference>
<organism evidence="1 2">
    <name type="scientific">Sediminitomix flava</name>
    <dbReference type="NCBI Taxonomy" id="379075"/>
    <lineage>
        <taxon>Bacteria</taxon>
        <taxon>Pseudomonadati</taxon>
        <taxon>Bacteroidota</taxon>
        <taxon>Cytophagia</taxon>
        <taxon>Cytophagales</taxon>
        <taxon>Flammeovirgaceae</taxon>
        <taxon>Sediminitomix</taxon>
    </lineage>
</organism>
<sequence>MRKHSSSHILMVRPNFFAFNAETAKDNAFQSEPSMTQNEITSKAVAEFDEFVSRLRAKGIQITVIEDTPEPLTPDAVFPNNWFTTHPEGKVVLYPMKAENRRLERRTDILDQLAESLKLDEVQDFSKYEAENRFMEGTGSMIFDHDNKICYAAKSERTDKGVLEEITASLGYETVFFSSFDQNGGSIYHTNVMLSVGSKFAVLCDQSVTDAEELATLKASFEKTGRTLICVNFEQMNSFCCNILEVRNEKDELFVAMSDTAFNAFTEEQKAVINQSAEIIHAPLATIESIGGGGARCMMAEIFLPKK</sequence>
<dbReference type="PANTHER" id="PTHR43224">
    <property type="entry name" value="AMIDINOTRANSFERASE"/>
    <property type="match status" value="1"/>
</dbReference>
<proteinExistence type="predicted"/>
<dbReference type="PIRSF" id="PIRSF028188">
    <property type="entry name" value="Amdntrnsf_FN0238"/>
    <property type="match status" value="1"/>
</dbReference>
<dbReference type="RefSeq" id="WP_109616763.1">
    <property type="nucleotide sequence ID" value="NZ_QGDO01000002.1"/>
</dbReference>
<evidence type="ECO:0000313" key="1">
    <source>
        <dbReference type="EMBL" id="PWJ42628.1"/>
    </source>
</evidence>
<protein>
    <recommendedName>
        <fullName evidence="3">Amidinotransferase</fullName>
    </recommendedName>
</protein>
<reference evidence="1 2" key="1">
    <citation type="submission" date="2018-03" db="EMBL/GenBank/DDBJ databases">
        <title>Genomic Encyclopedia of Archaeal and Bacterial Type Strains, Phase II (KMG-II): from individual species to whole genera.</title>
        <authorList>
            <person name="Goeker M."/>
        </authorList>
    </citation>
    <scope>NUCLEOTIDE SEQUENCE [LARGE SCALE GENOMIC DNA]</scope>
    <source>
        <strain evidence="1 2">DSM 28229</strain>
    </source>
</reference>
<dbReference type="InterPro" id="IPR014541">
    <property type="entry name" value="Amdntrnsf_FN0238"/>
</dbReference>
<dbReference type="Gene3D" id="3.75.10.10">
    <property type="entry name" value="L-arginine/glycine Amidinotransferase, Chain A"/>
    <property type="match status" value="1"/>
</dbReference>
<dbReference type="EMBL" id="QGDO01000002">
    <property type="protein sequence ID" value="PWJ42628.1"/>
    <property type="molecule type" value="Genomic_DNA"/>
</dbReference>
<dbReference type="NCBIfam" id="NF046062">
    <property type="entry name" value="citrull_CtlX"/>
    <property type="match status" value="1"/>
</dbReference>